<dbReference type="Pfam" id="PF05193">
    <property type="entry name" value="Peptidase_M16_C"/>
    <property type="match status" value="1"/>
</dbReference>
<dbReference type="Gene3D" id="3.30.830.10">
    <property type="entry name" value="Metalloenzyme, LuxS/M16 peptidase-like"/>
    <property type="match status" value="4"/>
</dbReference>
<dbReference type="PANTHER" id="PTHR43016:SF13">
    <property type="entry name" value="PRESEQUENCE PROTEASE, MITOCHONDRIAL"/>
    <property type="match status" value="1"/>
</dbReference>
<accession>A0A9D2AWF4</accession>
<dbReference type="InterPro" id="IPR013578">
    <property type="entry name" value="Peptidase_M16C_assoc"/>
</dbReference>
<proteinExistence type="predicted"/>
<dbReference type="FunFam" id="3.30.830.10:FF:000034">
    <property type="entry name" value="presequence protease 1, chloroplastic/mitochondrial"/>
    <property type="match status" value="1"/>
</dbReference>
<dbReference type="Pfam" id="PF00675">
    <property type="entry name" value="Peptidase_M16"/>
    <property type="match status" value="1"/>
</dbReference>
<dbReference type="AlphaFoldDB" id="A0A9D2AWF4"/>
<reference evidence="2" key="1">
    <citation type="journal article" date="2021" name="PeerJ">
        <title>Extensive microbial diversity within the chicken gut microbiome revealed by metagenomics and culture.</title>
        <authorList>
            <person name="Gilroy R."/>
            <person name="Ravi A."/>
            <person name="Getino M."/>
            <person name="Pursley I."/>
            <person name="Horton D.L."/>
            <person name="Alikhan N.F."/>
            <person name="Baker D."/>
            <person name="Gharbi K."/>
            <person name="Hall N."/>
            <person name="Watson M."/>
            <person name="Adriaenssens E.M."/>
            <person name="Foster-Nyarko E."/>
            <person name="Jarju S."/>
            <person name="Secka A."/>
            <person name="Antonio M."/>
            <person name="Oren A."/>
            <person name="Chaudhuri R.R."/>
            <person name="La Ragione R."/>
            <person name="Hildebrand F."/>
            <person name="Pallen M.J."/>
        </authorList>
    </citation>
    <scope>NUCLEOTIDE SEQUENCE</scope>
    <source>
        <strain evidence="2">ChiGjej4B4-12881</strain>
    </source>
</reference>
<organism evidence="2 3">
    <name type="scientific">Candidatus Lachnoclostridium stercoripullorum</name>
    <dbReference type="NCBI Taxonomy" id="2838635"/>
    <lineage>
        <taxon>Bacteria</taxon>
        <taxon>Bacillati</taxon>
        <taxon>Bacillota</taxon>
        <taxon>Clostridia</taxon>
        <taxon>Lachnospirales</taxon>
        <taxon>Lachnospiraceae</taxon>
    </lineage>
</organism>
<dbReference type="InterPro" id="IPR055130">
    <property type="entry name" value="PreP_C"/>
</dbReference>
<evidence type="ECO:0000313" key="3">
    <source>
        <dbReference type="Proteomes" id="UP000886780"/>
    </source>
</evidence>
<feature type="domain" description="Peptidase M16C associated" evidence="1">
    <location>
        <begin position="465"/>
        <end position="715"/>
    </location>
</feature>
<dbReference type="SUPFAM" id="SSF63411">
    <property type="entry name" value="LuxS/MPP-like metallohydrolase"/>
    <property type="match status" value="4"/>
</dbReference>
<dbReference type="EMBL" id="DXEU01000041">
    <property type="protein sequence ID" value="HIX51641.1"/>
    <property type="molecule type" value="Genomic_DNA"/>
</dbReference>
<dbReference type="Pfam" id="PF22516">
    <property type="entry name" value="PreP_C"/>
    <property type="match status" value="1"/>
</dbReference>
<dbReference type="PANTHER" id="PTHR43016">
    <property type="entry name" value="PRESEQUENCE PROTEASE"/>
    <property type="match status" value="1"/>
</dbReference>
<dbReference type="Pfam" id="PF08367">
    <property type="entry name" value="M16C_assoc"/>
    <property type="match status" value="1"/>
</dbReference>
<comment type="caution">
    <text evidence="2">The sequence shown here is derived from an EMBL/GenBank/DDBJ whole genome shotgun (WGS) entry which is preliminary data.</text>
</comment>
<dbReference type="Proteomes" id="UP000886780">
    <property type="component" value="Unassembled WGS sequence"/>
</dbReference>
<dbReference type="GO" id="GO:0004222">
    <property type="term" value="F:metalloendopeptidase activity"/>
    <property type="evidence" value="ECO:0007669"/>
    <property type="project" value="TreeGrafter"/>
</dbReference>
<reference evidence="2" key="2">
    <citation type="submission" date="2021-04" db="EMBL/GenBank/DDBJ databases">
        <authorList>
            <person name="Gilroy R."/>
        </authorList>
    </citation>
    <scope>NUCLEOTIDE SEQUENCE</scope>
    <source>
        <strain evidence="2">ChiGjej4B4-12881</strain>
    </source>
</reference>
<name>A0A9D2AWF4_9FIRM</name>
<dbReference type="InterPro" id="IPR011765">
    <property type="entry name" value="Pept_M16_N"/>
</dbReference>
<gene>
    <name evidence="2" type="ORF">IAA28_02410</name>
</gene>
<sequence length="976" mass="110043">MIEIEKLNHLSAYQVEEVRDVKELNSRGAVLRHRKTGARVFLLSNDDKNKVFSIGFRTPPKDSTGVPHILEHSVLCGSEKFPVKDPFVELVKGSLNTFLNAMTYPDKTVYPVASCNEKDFQNLMDVYMDAVFHPNIYKEKKIFLQEGWHYEMEDENAPLTINGVVYNEMKGVYSSPESVLDRYIQKLLYPDNCYCQESGGDPDVIPELTYEDFLNFHRTYYHPSNSFIYLYGDMDMEEKLTWLDAEYLSRYGNEPVDSEIPLQKPFERPVEEEIFYSITEEEPEEKATYLSVNTVVGTDLDPKLYLAFQILEYALINVPGAPVKQALLDAGIGEDILGGYENGILQPYFSVVAKGAEREQRGEFVAVLKGTLRKLADQGLDKKSLRSGINYFEFRSREADYGTAPKGLMYGLQSMDSWLYGGDPMMHLAYGETFEFLKKAVDEGYFENLIRDYLLDNPAEAVIIVSPKKNLTAMKDAALAEKLAAMKASMTPEEIRSLVEETKALKAYQDEPSPKEDLEKIPLLKREDIEPQAEKLIWEETETDGIKVIRHQMFTSGIGYLKLLFGTDQVPTEDLPYVGLLKSVLGYVNTEHYSYSELSSEIYLNSGGVNFGVTAYPNLEEPENFTGVFTADVKVLCEKLDFGFEILREILTTSVLDDEKRLGEILGETRSRAKMKIESAGHSAAVSRATSYFSPTGAFGEMTGGIGYYHFLEKTAREFPERKGEIIAKLKEVCGKLFTRDNLLVSFTAGEDGFAALDGEVRRFAAALPAGGERHPFQWVRGNRNEGFKSSSQVNYVARCGNFRDKGFAYTGALRILKVMLSYDYLWINLRVKGGAYGCMSGFGRSGEGYLVSYRDPNLRETNSVYEGVTEYLRNFQADERDMTKFVIGTISDLDTPLTPSIRGSRGLSAYLSGVTQEMMQEERDQVLRATVEDIRALADIVQAVLDTGALCVLGNEEKIEAAKDLFKETRNLYQA</sequence>
<dbReference type="GO" id="GO:0046872">
    <property type="term" value="F:metal ion binding"/>
    <property type="evidence" value="ECO:0007669"/>
    <property type="project" value="InterPro"/>
</dbReference>
<dbReference type="InterPro" id="IPR011249">
    <property type="entry name" value="Metalloenz_LuxS/M16"/>
</dbReference>
<evidence type="ECO:0000313" key="2">
    <source>
        <dbReference type="EMBL" id="HIX51641.1"/>
    </source>
</evidence>
<dbReference type="GO" id="GO:0016485">
    <property type="term" value="P:protein processing"/>
    <property type="evidence" value="ECO:0007669"/>
    <property type="project" value="TreeGrafter"/>
</dbReference>
<protein>
    <submittedName>
        <fullName evidence="2">Insulinase family protein</fullName>
    </submittedName>
</protein>
<dbReference type="InterPro" id="IPR007863">
    <property type="entry name" value="Peptidase_M16_C"/>
</dbReference>
<dbReference type="SMART" id="SM01264">
    <property type="entry name" value="M16C_associated"/>
    <property type="match status" value="1"/>
</dbReference>
<evidence type="ECO:0000259" key="1">
    <source>
        <dbReference type="SMART" id="SM01264"/>
    </source>
</evidence>